<evidence type="ECO:0000313" key="3">
    <source>
        <dbReference type="Proteomes" id="UP000297454"/>
    </source>
</evidence>
<dbReference type="EMBL" id="SCFR01000007">
    <property type="protein sequence ID" value="TFF66737.1"/>
    <property type="molecule type" value="Genomic_DNA"/>
</dbReference>
<dbReference type="PANTHER" id="PTHR12110">
    <property type="entry name" value="HYDROXYPYRUVATE ISOMERASE"/>
    <property type="match status" value="1"/>
</dbReference>
<keyword evidence="2" id="KW-0413">Isomerase</keyword>
<evidence type="ECO:0000313" key="2">
    <source>
        <dbReference type="EMBL" id="TFF66737.1"/>
    </source>
</evidence>
<gene>
    <name evidence="2" type="ORF">EQF91_03005</name>
</gene>
<dbReference type="InterPro" id="IPR036237">
    <property type="entry name" value="Xyl_isomerase-like_sf"/>
</dbReference>
<dbReference type="InterPro" id="IPR050312">
    <property type="entry name" value="IolE/XylAMocC-like"/>
</dbReference>
<dbReference type="OrthoDB" id="9814946at2"/>
<dbReference type="GO" id="GO:0016853">
    <property type="term" value="F:isomerase activity"/>
    <property type="evidence" value="ECO:0007669"/>
    <property type="project" value="UniProtKB-KW"/>
</dbReference>
<dbReference type="GeneID" id="97030396"/>
<sequence length="281" mass="32804">MEMKISAMNCHYRYFTLESFFKYISKIGFKYAEIWTSPQHFFVDYIQNDDINVLKNLSERYEVKIHCICPEQTNPKPHNIASRDKNIIDRTIKYYKRIIDIAEKIGAEKIVTTSGWGFLDEDKEEALIRSVAMQKKICDYADKKNIKVCVEALQPIESNLVNNIEDLSCYLEKVNRDNLFICLDFGAMAKAGEDIEDYFEKFKDKIYHIHFVDGKPTGHLAIGDGERNYKVDLEKLQNYGYKNYLSLEIASDKYYACPFMADKKSFENIGGFYDSFNKGRS</sequence>
<dbReference type="SUPFAM" id="SSF51658">
    <property type="entry name" value="Xylose isomerase-like"/>
    <property type="match status" value="1"/>
</dbReference>
<dbReference type="Gene3D" id="3.20.20.150">
    <property type="entry name" value="Divalent-metal-dependent TIM barrel enzymes"/>
    <property type="match status" value="1"/>
</dbReference>
<comment type="caution">
    <text evidence="2">The sequence shown here is derived from an EMBL/GenBank/DDBJ whole genome shotgun (WGS) entry which is preliminary data.</text>
</comment>
<feature type="domain" description="Xylose isomerase-like TIM barrel" evidence="1">
    <location>
        <begin position="21"/>
        <end position="253"/>
    </location>
</feature>
<reference evidence="2 3" key="1">
    <citation type="submission" date="2019-01" db="EMBL/GenBank/DDBJ databases">
        <title>Draft Genome Sequences of Helcococcus ovis Strains Isolated from the Uterus and Vagina of Dairy Cows with Metritis.</title>
        <authorList>
            <person name="Cunha F."/>
            <person name="Jeon S.J."/>
            <person name="Kutzer P."/>
            <person name="Galvao K.N."/>
        </authorList>
    </citation>
    <scope>NUCLEOTIDE SEQUENCE [LARGE SCALE GENOMIC DNA]</scope>
    <source>
        <strain evidence="2 3">KG-37</strain>
    </source>
</reference>
<dbReference type="Pfam" id="PF01261">
    <property type="entry name" value="AP_endonuc_2"/>
    <property type="match status" value="1"/>
</dbReference>
<keyword evidence="3" id="KW-1185">Reference proteome</keyword>
<dbReference type="AlphaFoldDB" id="A0A4R9C1V0"/>
<dbReference type="InterPro" id="IPR013022">
    <property type="entry name" value="Xyl_isomerase-like_TIM-brl"/>
</dbReference>
<name>A0A4R9C1V0_9FIRM</name>
<dbReference type="Proteomes" id="UP000297454">
    <property type="component" value="Unassembled WGS sequence"/>
</dbReference>
<proteinExistence type="predicted"/>
<protein>
    <submittedName>
        <fullName evidence="2">Sugar phosphate isomerase/epimerase</fullName>
    </submittedName>
</protein>
<accession>A0A4R9C1V0</accession>
<evidence type="ECO:0000259" key="1">
    <source>
        <dbReference type="Pfam" id="PF01261"/>
    </source>
</evidence>
<dbReference type="RefSeq" id="WP_134710228.1">
    <property type="nucleotide sequence ID" value="NZ_CP119081.1"/>
</dbReference>
<organism evidence="2 3">
    <name type="scientific">Helcococcus ovis</name>
    <dbReference type="NCBI Taxonomy" id="72026"/>
    <lineage>
        <taxon>Bacteria</taxon>
        <taxon>Bacillati</taxon>
        <taxon>Bacillota</taxon>
        <taxon>Tissierellia</taxon>
        <taxon>Tissierellales</taxon>
        <taxon>Peptoniphilaceae</taxon>
        <taxon>Helcococcus</taxon>
    </lineage>
</organism>